<organism evidence="3 4">
    <name type="scientific">Qipengyuania aurantiaca</name>
    <dbReference type="NCBI Taxonomy" id="2867233"/>
    <lineage>
        <taxon>Bacteria</taxon>
        <taxon>Pseudomonadati</taxon>
        <taxon>Pseudomonadota</taxon>
        <taxon>Alphaproteobacteria</taxon>
        <taxon>Sphingomonadales</taxon>
        <taxon>Erythrobacteraceae</taxon>
        <taxon>Qipengyuania</taxon>
    </lineage>
</organism>
<dbReference type="Gene3D" id="3.30.450.90">
    <property type="match status" value="1"/>
</dbReference>
<dbReference type="PANTHER" id="PTHR30486">
    <property type="entry name" value="TWITCHING MOTILITY PROTEIN PILT"/>
    <property type="match status" value="1"/>
</dbReference>
<evidence type="ECO:0000256" key="1">
    <source>
        <dbReference type="ARBA" id="ARBA00006611"/>
    </source>
</evidence>
<dbReference type="InterPro" id="IPR027417">
    <property type="entry name" value="P-loop_NTPase"/>
</dbReference>
<reference evidence="3 4" key="1">
    <citation type="submission" date="2021-08" db="EMBL/GenBank/DDBJ databases">
        <title>Comparative Genomics Analysis of the Genus Qipengyuania Reveals Extensive Genetic Diversity and Metabolic Versatility, Including the Description of Fifteen Novel Species.</title>
        <authorList>
            <person name="Liu Y."/>
        </authorList>
    </citation>
    <scope>NUCLEOTIDE SEQUENCE [LARGE SCALE GENOMIC DNA]</scope>
    <source>
        <strain evidence="3 4">1NDH13</strain>
    </source>
</reference>
<dbReference type="PANTHER" id="PTHR30486:SF6">
    <property type="entry name" value="TYPE IV PILUS RETRACTATION ATPASE PILT"/>
    <property type="match status" value="1"/>
</dbReference>
<gene>
    <name evidence="3" type="primary">virB11</name>
    <name evidence="3" type="ORF">K3148_08515</name>
</gene>
<accession>A0ABX8ZIQ1</accession>
<dbReference type="InterPro" id="IPR014155">
    <property type="entry name" value="VirB11"/>
</dbReference>
<dbReference type="Gene3D" id="3.40.50.300">
    <property type="entry name" value="P-loop containing nucleotide triphosphate hydrolases"/>
    <property type="match status" value="1"/>
</dbReference>
<dbReference type="SUPFAM" id="SSF52540">
    <property type="entry name" value="P-loop containing nucleoside triphosphate hydrolases"/>
    <property type="match status" value="1"/>
</dbReference>
<dbReference type="InterPro" id="IPR001482">
    <property type="entry name" value="T2SS/T4SS_dom"/>
</dbReference>
<evidence type="ECO:0000313" key="3">
    <source>
        <dbReference type="EMBL" id="QZD88898.1"/>
    </source>
</evidence>
<proteinExistence type="inferred from homology"/>
<sequence length="335" mass="36070">MISISRPGSAEGAPVTQQVYLDTFLAPLGPFLSQGDVTDIYVNRPGEIWTESLGGAIARHDAPGLTDRVLSRLARQVAAHSAQGISREHPLLAANLPDGSRIQIILPPATRGDIALAIRKHVNADLSLADMGRLGSLDEVKVVDGEEATRPPFDPADYEDVEHMLRAAVLQRRTVLVCGGASTGKTTMLNALLAEIPEEERLVLIEDTPELRLAHANAVGLVAARGSMGEAEVSPEDLLVASLRMRPDRIILGEVRGSEAITFLRAANTGHPGSLCTIHADSPERAIDQMALLVLQTGPRMSWEDIVQYVRRSVDIVVHLGRSGGRRRVETVLTV</sequence>
<dbReference type="CDD" id="cd01130">
    <property type="entry name" value="VirB11-like_ATPase"/>
    <property type="match status" value="1"/>
</dbReference>
<evidence type="ECO:0000259" key="2">
    <source>
        <dbReference type="SMART" id="SM00382"/>
    </source>
</evidence>
<dbReference type="Proteomes" id="UP000824281">
    <property type="component" value="Chromosome"/>
</dbReference>
<keyword evidence="4" id="KW-1185">Reference proteome</keyword>
<dbReference type="EMBL" id="CP081295">
    <property type="protein sequence ID" value="QZD88898.1"/>
    <property type="molecule type" value="Genomic_DNA"/>
</dbReference>
<evidence type="ECO:0000313" key="4">
    <source>
        <dbReference type="Proteomes" id="UP000824281"/>
    </source>
</evidence>
<dbReference type="InterPro" id="IPR003593">
    <property type="entry name" value="AAA+_ATPase"/>
</dbReference>
<dbReference type="NCBIfam" id="TIGR02788">
    <property type="entry name" value="VirB11"/>
    <property type="match status" value="1"/>
</dbReference>
<dbReference type="InterPro" id="IPR050921">
    <property type="entry name" value="T4SS_GSP_E_ATPase"/>
</dbReference>
<comment type="similarity">
    <text evidence="1">Belongs to the GSP E family.</text>
</comment>
<dbReference type="SMART" id="SM00382">
    <property type="entry name" value="AAA"/>
    <property type="match status" value="1"/>
</dbReference>
<protein>
    <submittedName>
        <fullName evidence="3">P-type DNA transfer ATPase VirB11</fullName>
    </submittedName>
</protein>
<dbReference type="Pfam" id="PF00437">
    <property type="entry name" value="T2SSE"/>
    <property type="match status" value="1"/>
</dbReference>
<feature type="domain" description="AAA+ ATPase" evidence="2">
    <location>
        <begin position="171"/>
        <end position="322"/>
    </location>
</feature>
<name>A0ABX8ZIQ1_9SPHN</name>